<dbReference type="HAMAP" id="MF_00332">
    <property type="entry name" value="DnaK"/>
    <property type="match status" value="1"/>
</dbReference>
<dbReference type="FunFam" id="2.60.34.10:FF:000014">
    <property type="entry name" value="Chaperone protein DnaK HSP70"/>
    <property type="match status" value="1"/>
</dbReference>
<evidence type="ECO:0000256" key="8">
    <source>
        <dbReference type="RuleBase" id="RU003322"/>
    </source>
</evidence>
<dbReference type="SUPFAM" id="SSF100934">
    <property type="entry name" value="Heat shock protein 70kD (HSP70), C-terminal subdomain"/>
    <property type="match status" value="1"/>
</dbReference>
<evidence type="ECO:0000256" key="4">
    <source>
        <dbReference type="ARBA" id="ARBA00022840"/>
    </source>
</evidence>
<keyword evidence="3 7" id="KW-0547">Nucleotide-binding</keyword>
<reference evidence="10 11" key="1">
    <citation type="submission" date="2017-09" db="EMBL/GenBank/DDBJ databases">
        <title>Depth-based differentiation of microbial function through sediment-hosted aquifers and enrichment of novel symbionts in the deep terrestrial subsurface.</title>
        <authorList>
            <person name="Probst A.J."/>
            <person name="Ladd B."/>
            <person name="Jarett J.K."/>
            <person name="Geller-Mcgrath D.E."/>
            <person name="Sieber C.M."/>
            <person name="Emerson J.B."/>
            <person name="Anantharaman K."/>
            <person name="Thomas B.C."/>
            <person name="Malmstrom R."/>
            <person name="Stieglmeier M."/>
            <person name="Klingl A."/>
            <person name="Woyke T."/>
            <person name="Ryan C.M."/>
            <person name="Banfield J.F."/>
        </authorList>
    </citation>
    <scope>NUCLEOTIDE SEQUENCE [LARGE SCALE GENOMIC DNA]</scope>
    <source>
        <strain evidence="10">CG_4_10_14_0_8_um_filter_42_10</strain>
    </source>
</reference>
<feature type="region of interest" description="Disordered" evidence="9">
    <location>
        <begin position="595"/>
        <end position="655"/>
    </location>
</feature>
<evidence type="ECO:0000256" key="5">
    <source>
        <dbReference type="ARBA" id="ARBA00023016"/>
    </source>
</evidence>
<organism evidence="10 11">
    <name type="scientific">Candidatus Kerfeldbacteria bacterium CG_4_10_14_0_8_um_filter_42_10</name>
    <dbReference type="NCBI Taxonomy" id="2014248"/>
    <lineage>
        <taxon>Bacteria</taxon>
        <taxon>Candidatus Kerfeldiibacteriota</taxon>
    </lineage>
</organism>
<feature type="modified residue" description="Phosphothreonine; by autocatalysis" evidence="7">
    <location>
        <position position="197"/>
    </location>
</feature>
<dbReference type="CDD" id="cd10234">
    <property type="entry name" value="ASKHA_NBD_HSP70_DnaK-like"/>
    <property type="match status" value="1"/>
</dbReference>
<comment type="function">
    <text evidence="7">Acts as a chaperone.</text>
</comment>
<dbReference type="GO" id="GO:0051082">
    <property type="term" value="F:unfolded protein binding"/>
    <property type="evidence" value="ECO:0007669"/>
    <property type="project" value="InterPro"/>
</dbReference>
<keyword evidence="5 7" id="KW-0346">Stress response</keyword>
<comment type="caution">
    <text evidence="10">The sequence shown here is derived from an EMBL/GenBank/DDBJ whole genome shotgun (WGS) entry which is preliminary data.</text>
</comment>
<feature type="region of interest" description="Disordered" evidence="9">
    <location>
        <begin position="488"/>
        <end position="524"/>
    </location>
</feature>
<keyword evidence="6 7" id="KW-0143">Chaperone</keyword>
<evidence type="ECO:0000256" key="1">
    <source>
        <dbReference type="ARBA" id="ARBA00007381"/>
    </source>
</evidence>
<dbReference type="InterPro" id="IPR029047">
    <property type="entry name" value="HSP70_peptide-bd_sf"/>
</dbReference>
<comment type="induction">
    <text evidence="7">By stress conditions e.g. heat shock.</text>
</comment>
<dbReference type="AlphaFoldDB" id="A0A2M7RFM5"/>
<dbReference type="Gene3D" id="2.60.34.10">
    <property type="entry name" value="Substrate Binding Domain Of DNAk, Chain A, domain 1"/>
    <property type="match status" value="1"/>
</dbReference>
<dbReference type="NCBIfam" id="NF003520">
    <property type="entry name" value="PRK05183.1"/>
    <property type="match status" value="1"/>
</dbReference>
<sequence>MSKILGIDLGTTNSAMAIVEGGEPKIIENKEGNRTTPSIVAISKNGERLVGQLAKRQAVTNPENTVFSIKRLIGRAWEAEEVERDVKTLPYKIIKANGGVKVKMGDQEYTPQEISAMILQKLKADAEEKLGEKITEAVITVPAYFDDSQRQATKDAGKIAGFEVKRIINEPTAAALAYGFNKKKDEKIAVYDLGGGTYDISILEIGDDTVEVKATNGDTHLGGDDFDQRIIHWIIDEFKKDQGIDLSKDPLALQRIKEAAEKAKIELSTTQETEINQPFITTDAAGPKHLTLKMTRAKLEELVGDLVEQTIPLMEQALKDAGLETKDINEVVMVGGQTRMPKVVEAVEKFFGKKPHLGVNPDEVVAVGAAVQAGILQGDVKDVLLLDVTPLTLGIETLGGVRTPLIEKNTTIPTAKSQVFSTAADNQTSVEIHVLQGEREMSSDNKSLGRFILDGIPPSPRGIPQVEVTFDIDANGILNVKAKDKATSKEQSIRIEASSGLSKDEVEKMKKDAEMHAEEDKKKKELIETRNIAETLIHTAEKALKDAGDKVKADDKKAVEEKVKTLKDVKDKDDLEAIKKATDELSQAAQKIGQAMYEAQKAQEAQQKTDQKGSVDKKDNKDGKSEPVEGEFTEEKNSSSEASGKGEDNKDKDKK</sequence>
<dbReference type="Gene3D" id="3.30.420.40">
    <property type="match status" value="2"/>
</dbReference>
<dbReference type="FunFam" id="3.30.30.30:FF:000005">
    <property type="entry name" value="Heat shock protein ssb1"/>
    <property type="match status" value="1"/>
</dbReference>
<keyword evidence="2 7" id="KW-0597">Phosphoprotein</keyword>
<dbReference type="GO" id="GO:0005524">
    <property type="term" value="F:ATP binding"/>
    <property type="evidence" value="ECO:0007669"/>
    <property type="project" value="UniProtKB-UniRule"/>
</dbReference>
<gene>
    <name evidence="7" type="primary">dnaK</name>
    <name evidence="10" type="ORF">COY66_06525</name>
</gene>
<dbReference type="NCBIfam" id="NF001413">
    <property type="entry name" value="PRK00290.1"/>
    <property type="match status" value="1"/>
</dbReference>
<evidence type="ECO:0000256" key="6">
    <source>
        <dbReference type="ARBA" id="ARBA00023186"/>
    </source>
</evidence>
<accession>A0A2M7RFM5</accession>
<dbReference type="InterPro" id="IPR012725">
    <property type="entry name" value="Chaperone_DnaK"/>
</dbReference>
<dbReference type="InterPro" id="IPR018181">
    <property type="entry name" value="Heat_shock_70_CS"/>
</dbReference>
<dbReference type="EMBL" id="PFMD01000078">
    <property type="protein sequence ID" value="PIY95540.1"/>
    <property type="molecule type" value="Genomic_DNA"/>
</dbReference>
<dbReference type="Pfam" id="PF00012">
    <property type="entry name" value="HSP70"/>
    <property type="match status" value="1"/>
</dbReference>
<dbReference type="InterPro" id="IPR013126">
    <property type="entry name" value="Hsp_70_fam"/>
</dbReference>
<evidence type="ECO:0000313" key="11">
    <source>
        <dbReference type="Proteomes" id="UP000230779"/>
    </source>
</evidence>
<name>A0A2M7RFM5_9BACT</name>
<dbReference type="PROSITE" id="PS01036">
    <property type="entry name" value="HSP70_3"/>
    <property type="match status" value="1"/>
</dbReference>
<dbReference type="PROSITE" id="PS00297">
    <property type="entry name" value="HSP70_1"/>
    <property type="match status" value="1"/>
</dbReference>
<dbReference type="Proteomes" id="UP000230779">
    <property type="component" value="Unassembled WGS sequence"/>
</dbReference>
<evidence type="ECO:0000256" key="2">
    <source>
        <dbReference type="ARBA" id="ARBA00022553"/>
    </source>
</evidence>
<comment type="similarity">
    <text evidence="1 7 8">Belongs to the heat shock protein 70 family.</text>
</comment>
<keyword evidence="4 7" id="KW-0067">ATP-binding</keyword>
<evidence type="ECO:0000313" key="10">
    <source>
        <dbReference type="EMBL" id="PIY95540.1"/>
    </source>
</evidence>
<evidence type="ECO:0000256" key="7">
    <source>
        <dbReference type="HAMAP-Rule" id="MF_00332"/>
    </source>
</evidence>
<dbReference type="GO" id="GO:0140662">
    <property type="term" value="F:ATP-dependent protein folding chaperone"/>
    <property type="evidence" value="ECO:0007669"/>
    <property type="project" value="InterPro"/>
</dbReference>
<dbReference type="NCBIfam" id="TIGR02350">
    <property type="entry name" value="prok_dnaK"/>
    <property type="match status" value="1"/>
</dbReference>
<dbReference type="PRINTS" id="PR00301">
    <property type="entry name" value="HEATSHOCK70"/>
</dbReference>
<dbReference type="SUPFAM" id="SSF53067">
    <property type="entry name" value="Actin-like ATPase domain"/>
    <property type="match status" value="2"/>
</dbReference>
<proteinExistence type="evidence at transcript level"/>
<dbReference type="Gene3D" id="3.90.640.10">
    <property type="entry name" value="Actin, Chain A, domain 4"/>
    <property type="match status" value="1"/>
</dbReference>
<feature type="compositionally biased region" description="Basic and acidic residues" evidence="9">
    <location>
        <begin position="607"/>
        <end position="655"/>
    </location>
</feature>
<dbReference type="FunFam" id="3.30.420.40:FF:000004">
    <property type="entry name" value="Molecular chaperone DnaK"/>
    <property type="match status" value="1"/>
</dbReference>
<evidence type="ECO:0000256" key="3">
    <source>
        <dbReference type="ARBA" id="ARBA00022741"/>
    </source>
</evidence>
<dbReference type="SUPFAM" id="SSF100920">
    <property type="entry name" value="Heat shock protein 70kD (HSP70), peptide-binding domain"/>
    <property type="match status" value="1"/>
</dbReference>
<feature type="compositionally biased region" description="Basic and acidic residues" evidence="9">
    <location>
        <begin position="502"/>
        <end position="524"/>
    </location>
</feature>
<dbReference type="InterPro" id="IPR043129">
    <property type="entry name" value="ATPase_NBD"/>
</dbReference>
<dbReference type="InterPro" id="IPR029048">
    <property type="entry name" value="HSP70_C_sf"/>
</dbReference>
<dbReference type="FunFam" id="3.90.640.10:FF:000003">
    <property type="entry name" value="Molecular chaperone DnaK"/>
    <property type="match status" value="1"/>
</dbReference>
<dbReference type="Gene3D" id="1.20.1270.10">
    <property type="match status" value="1"/>
</dbReference>
<protein>
    <recommendedName>
        <fullName evidence="7">Chaperone protein DnaK</fullName>
    </recommendedName>
    <alternativeName>
        <fullName evidence="7">HSP70</fullName>
    </alternativeName>
    <alternativeName>
        <fullName evidence="7">Heat shock 70 kDa protein</fullName>
    </alternativeName>
    <alternativeName>
        <fullName evidence="7">Heat shock protein 70</fullName>
    </alternativeName>
</protein>
<dbReference type="PANTHER" id="PTHR19375">
    <property type="entry name" value="HEAT SHOCK PROTEIN 70KDA"/>
    <property type="match status" value="1"/>
</dbReference>
<dbReference type="FunFam" id="1.20.1270.10:FF:000001">
    <property type="entry name" value="Molecular chaperone DnaK"/>
    <property type="match status" value="1"/>
</dbReference>
<evidence type="ECO:0000256" key="9">
    <source>
        <dbReference type="SAM" id="MobiDB-lite"/>
    </source>
</evidence>
<dbReference type="PROSITE" id="PS00329">
    <property type="entry name" value="HSP70_2"/>
    <property type="match status" value="1"/>
</dbReference>